<keyword evidence="7" id="KW-1185">Reference proteome</keyword>
<dbReference type="EMBL" id="JAADYS010000605">
    <property type="protein sequence ID" value="KAF4468487.1"/>
    <property type="molecule type" value="Genomic_DNA"/>
</dbReference>
<keyword evidence="6" id="KW-0406">Ion transport</keyword>
<evidence type="ECO:0000256" key="5">
    <source>
        <dbReference type="SAM" id="MobiDB-lite"/>
    </source>
</evidence>
<dbReference type="OrthoDB" id="341259at2759"/>
<feature type="coiled-coil region" evidence="4">
    <location>
        <begin position="598"/>
        <end position="639"/>
    </location>
</feature>
<dbReference type="AlphaFoldDB" id="A0A8H4LFI3"/>
<keyword evidence="4" id="KW-0175">Coiled coil</keyword>
<dbReference type="SMART" id="SM00248">
    <property type="entry name" value="ANK"/>
    <property type="match status" value="3"/>
</dbReference>
<protein>
    <submittedName>
        <fullName evidence="6">Potassium channel SKOR</fullName>
    </submittedName>
</protein>
<keyword evidence="6" id="KW-0813">Transport</keyword>
<evidence type="ECO:0000256" key="3">
    <source>
        <dbReference type="PROSITE-ProRule" id="PRU00023"/>
    </source>
</evidence>
<keyword evidence="2 3" id="KW-0040">ANK repeat</keyword>
<feature type="region of interest" description="Disordered" evidence="5">
    <location>
        <begin position="1"/>
        <end position="21"/>
    </location>
</feature>
<keyword evidence="1" id="KW-0677">Repeat</keyword>
<dbReference type="InterPro" id="IPR036770">
    <property type="entry name" value="Ankyrin_rpt-contain_sf"/>
</dbReference>
<keyword evidence="6" id="KW-0407">Ion channel</keyword>
<evidence type="ECO:0000256" key="4">
    <source>
        <dbReference type="SAM" id="Coils"/>
    </source>
</evidence>
<feature type="region of interest" description="Disordered" evidence="5">
    <location>
        <begin position="388"/>
        <end position="408"/>
    </location>
</feature>
<dbReference type="Proteomes" id="UP000554235">
    <property type="component" value="Unassembled WGS sequence"/>
</dbReference>
<dbReference type="Gene3D" id="1.25.40.20">
    <property type="entry name" value="Ankyrin repeat-containing domain"/>
    <property type="match status" value="1"/>
</dbReference>
<dbReference type="InterPro" id="IPR002110">
    <property type="entry name" value="Ankyrin_rpt"/>
</dbReference>
<organism evidence="6 7">
    <name type="scientific">Fusarium albosuccineum</name>
    <dbReference type="NCBI Taxonomy" id="1237068"/>
    <lineage>
        <taxon>Eukaryota</taxon>
        <taxon>Fungi</taxon>
        <taxon>Dikarya</taxon>
        <taxon>Ascomycota</taxon>
        <taxon>Pezizomycotina</taxon>
        <taxon>Sordariomycetes</taxon>
        <taxon>Hypocreomycetidae</taxon>
        <taxon>Hypocreales</taxon>
        <taxon>Nectriaceae</taxon>
        <taxon>Fusarium</taxon>
        <taxon>Fusarium decemcellulare species complex</taxon>
    </lineage>
</organism>
<dbReference type="GO" id="GO:0034220">
    <property type="term" value="P:monoatomic ion transmembrane transport"/>
    <property type="evidence" value="ECO:0007669"/>
    <property type="project" value="UniProtKB-KW"/>
</dbReference>
<sequence length="1015" mass="112771">MQDDFSNGYRRSGPVAPSSSSVARDLIVNNITPILTKKHQNKNSTRSRAKTNPARYEFHFHAQWCYDKNNNELWPKEYHPVNPACPRLRGGLNKFYSEANEKGMSRQALWEPGSDDGFLYKATKEDGKGGGGARVRQRTPQRAMELMRAAEADQTGTNIHQAVKPLEIKTPPGTSHDEGPNLHPTRYELPITISSGSESGDASASAKDEDMKVTIRRLEENEMLSSKDIAMCLTTLDWNKTKWHVFDPGFPNVPKPRRLVRPKAPHLAFFCHGNIHWSFCHLNTSEAKLYHYNSRTATAMPTQKIVDWAIEQTVIAYKVLDTHTRAIDIEVQTEICPQQGDNDNVNCGIYALAVFKALVAGEDVPLTLDPGELRRYFAERLKQNTDDKMTDVSVASPQPCDDQNDETAANKSDAMLIDSYAESLSMVPDSTKDSQSSADSRLAAASTLSRPHIDQIPSAGSDGVSSRSQVPELMTNSQIDKLAEEALLGLQSFMDTGQRKMVALQREQEALRTDLENTRKQLENGHEKLEQHSRQVDELEARIGDSATLYDFESNLRKCIGDNNENTASQSLFSKWHKRLTLVIDEMAVETKSLVNERQVARKNYEDSQEGIQCLQNEKNDLERRIGQLRDDMTALAKKFTKIREAAGSKVGGADFRQCRDARNHHRLSFHHSDTTLGSPIHLAARLGLDGIVSFLVDQGIDLDGPASMGKTPLAEAILHDRESTAILLVHKGASIGLQPPRFDAYRAAVCQGLAELTKVIAKIKGIDVNSTLGYGCTALTLAVCHRRARVLRTLLDLGADGRGPLKQFCQDHTFSSLLWALEAGAVALRQSVGIKGLVDLAVAVTTEQVSPIQKSQQVVALQTLLDLIRRERSAVFRGAVLPANELDYLLDALLQIILSVDRADVALASVLMQHGARMRVGIFLQLLGALNSVTFAKDTLRSLRRHPKLLQCFDLVYSHCVSLPDDEKGFAINYFMENVPQHALQLVDELKQRDLPLSARGVRMMDPIEEGRTV</sequence>
<reference evidence="6 7" key="1">
    <citation type="submission" date="2020-01" db="EMBL/GenBank/DDBJ databases">
        <title>Identification and distribution of gene clusters putatively required for synthesis of sphingolipid metabolism inhibitors in phylogenetically diverse species of the filamentous fungus Fusarium.</title>
        <authorList>
            <person name="Kim H.-S."/>
            <person name="Busman M."/>
            <person name="Brown D.W."/>
            <person name="Divon H."/>
            <person name="Uhlig S."/>
            <person name="Proctor R.H."/>
        </authorList>
    </citation>
    <scope>NUCLEOTIDE SEQUENCE [LARGE SCALE GENOMIC DNA]</scope>
    <source>
        <strain evidence="6 7">NRRL 20459</strain>
    </source>
</reference>
<comment type="caution">
    <text evidence="6">The sequence shown here is derived from an EMBL/GenBank/DDBJ whole genome shotgun (WGS) entry which is preliminary data.</text>
</comment>
<dbReference type="SUPFAM" id="SSF54001">
    <property type="entry name" value="Cysteine proteinases"/>
    <property type="match status" value="1"/>
</dbReference>
<dbReference type="PROSITE" id="PS50088">
    <property type="entry name" value="ANK_REPEAT"/>
    <property type="match status" value="1"/>
</dbReference>
<dbReference type="PANTHER" id="PTHR24171">
    <property type="entry name" value="ANKYRIN REPEAT DOMAIN-CONTAINING PROTEIN 39-RELATED"/>
    <property type="match status" value="1"/>
</dbReference>
<proteinExistence type="predicted"/>
<evidence type="ECO:0000256" key="2">
    <source>
        <dbReference type="ARBA" id="ARBA00023043"/>
    </source>
</evidence>
<name>A0A8H4LFI3_9HYPO</name>
<dbReference type="InterPro" id="IPR038765">
    <property type="entry name" value="Papain-like_cys_pep_sf"/>
</dbReference>
<dbReference type="Pfam" id="PF12796">
    <property type="entry name" value="Ank_2"/>
    <property type="match status" value="1"/>
</dbReference>
<dbReference type="SUPFAM" id="SSF48403">
    <property type="entry name" value="Ankyrin repeat"/>
    <property type="match status" value="1"/>
</dbReference>
<feature type="region of interest" description="Disordered" evidence="5">
    <location>
        <begin position="426"/>
        <end position="468"/>
    </location>
</feature>
<gene>
    <name evidence="6" type="ORF">FALBO_4604</name>
</gene>
<dbReference type="Gene3D" id="3.40.395.10">
    <property type="entry name" value="Adenoviral Proteinase, Chain A"/>
    <property type="match status" value="1"/>
</dbReference>
<feature type="repeat" description="ANK" evidence="3">
    <location>
        <begin position="676"/>
        <end position="708"/>
    </location>
</feature>
<evidence type="ECO:0000313" key="6">
    <source>
        <dbReference type="EMBL" id="KAF4468487.1"/>
    </source>
</evidence>
<feature type="compositionally biased region" description="Low complexity" evidence="5">
    <location>
        <begin position="10"/>
        <end position="21"/>
    </location>
</feature>
<accession>A0A8H4LFI3</accession>
<evidence type="ECO:0000256" key="1">
    <source>
        <dbReference type="ARBA" id="ARBA00022737"/>
    </source>
</evidence>
<evidence type="ECO:0000313" key="7">
    <source>
        <dbReference type="Proteomes" id="UP000554235"/>
    </source>
</evidence>
<feature type="coiled-coil region" evidence="4">
    <location>
        <begin position="501"/>
        <end position="542"/>
    </location>
</feature>